<dbReference type="KEGG" id="tva:4745011"/>
<organism evidence="1 2">
    <name type="scientific">Trichomonas vaginalis (strain ATCC PRA-98 / G3)</name>
    <dbReference type="NCBI Taxonomy" id="412133"/>
    <lineage>
        <taxon>Eukaryota</taxon>
        <taxon>Metamonada</taxon>
        <taxon>Parabasalia</taxon>
        <taxon>Trichomonadida</taxon>
        <taxon>Trichomonadidae</taxon>
        <taxon>Trichomonas</taxon>
    </lineage>
</organism>
<dbReference type="InParanoid" id="A2G664"/>
<dbReference type="EMBL" id="DS114466">
    <property type="protein sequence ID" value="EAX87360.1"/>
    <property type="molecule type" value="Genomic_DNA"/>
</dbReference>
<protein>
    <submittedName>
        <fullName evidence="1">Uncharacterized protein</fullName>
    </submittedName>
</protein>
<dbReference type="AlphaFoldDB" id="A2G664"/>
<sequence>MIVSYYPQHCVNNSNLNFYISIANTCFYSFDTALTIPDKLRDADSTLNFIGFNISGREIFNFYGKLKIFFDTMILYLDLNKFSSDEKNECITLFHDVT</sequence>
<keyword evidence="2" id="KW-1185">Reference proteome</keyword>
<reference evidence="1" key="1">
    <citation type="submission" date="2006-10" db="EMBL/GenBank/DDBJ databases">
        <authorList>
            <person name="Amadeo P."/>
            <person name="Zhao Q."/>
            <person name="Wortman J."/>
            <person name="Fraser-Liggett C."/>
            <person name="Carlton J."/>
        </authorList>
    </citation>
    <scope>NUCLEOTIDE SEQUENCE</scope>
    <source>
        <strain evidence="1">G3</strain>
    </source>
</reference>
<reference evidence="1" key="2">
    <citation type="journal article" date="2007" name="Science">
        <title>Draft genome sequence of the sexually transmitted pathogen Trichomonas vaginalis.</title>
        <authorList>
            <person name="Carlton J.M."/>
            <person name="Hirt R.P."/>
            <person name="Silva J.C."/>
            <person name="Delcher A.L."/>
            <person name="Schatz M."/>
            <person name="Zhao Q."/>
            <person name="Wortman J.R."/>
            <person name="Bidwell S.L."/>
            <person name="Alsmark U.C.M."/>
            <person name="Besteiro S."/>
            <person name="Sicheritz-Ponten T."/>
            <person name="Noel C.J."/>
            <person name="Dacks J.B."/>
            <person name="Foster P.G."/>
            <person name="Simillion C."/>
            <person name="Van de Peer Y."/>
            <person name="Miranda-Saavedra D."/>
            <person name="Barton G.J."/>
            <person name="Westrop G.D."/>
            <person name="Mueller S."/>
            <person name="Dessi D."/>
            <person name="Fiori P.L."/>
            <person name="Ren Q."/>
            <person name="Paulsen I."/>
            <person name="Zhang H."/>
            <person name="Bastida-Corcuera F.D."/>
            <person name="Simoes-Barbosa A."/>
            <person name="Brown M.T."/>
            <person name="Hayes R.D."/>
            <person name="Mukherjee M."/>
            <person name="Okumura C.Y."/>
            <person name="Schneider R."/>
            <person name="Smith A.J."/>
            <person name="Vanacova S."/>
            <person name="Villalvazo M."/>
            <person name="Haas B.J."/>
            <person name="Pertea M."/>
            <person name="Feldblyum T.V."/>
            <person name="Utterback T.R."/>
            <person name="Shu C.L."/>
            <person name="Osoegawa K."/>
            <person name="de Jong P.J."/>
            <person name="Hrdy I."/>
            <person name="Horvathova L."/>
            <person name="Zubacova Z."/>
            <person name="Dolezal P."/>
            <person name="Malik S.B."/>
            <person name="Logsdon J.M. Jr."/>
            <person name="Henze K."/>
            <person name="Gupta A."/>
            <person name="Wang C.C."/>
            <person name="Dunne R.L."/>
            <person name="Upcroft J.A."/>
            <person name="Upcroft P."/>
            <person name="White O."/>
            <person name="Salzberg S.L."/>
            <person name="Tang P."/>
            <person name="Chiu C.-H."/>
            <person name="Lee Y.-S."/>
            <person name="Embley T.M."/>
            <person name="Coombs G.H."/>
            <person name="Mottram J.C."/>
            <person name="Tachezy J."/>
            <person name="Fraser-Liggett C.M."/>
            <person name="Johnson P.J."/>
        </authorList>
    </citation>
    <scope>NUCLEOTIDE SEQUENCE [LARGE SCALE GENOMIC DNA]</scope>
    <source>
        <strain evidence="1">G3</strain>
    </source>
</reference>
<name>A2G664_TRIV3</name>
<evidence type="ECO:0000313" key="2">
    <source>
        <dbReference type="Proteomes" id="UP000001542"/>
    </source>
</evidence>
<proteinExistence type="predicted"/>
<accession>A2G664</accession>
<dbReference type="VEuPathDB" id="TrichDB:TVAGG3_0820010"/>
<dbReference type="RefSeq" id="XP_001300290.1">
    <property type="nucleotide sequence ID" value="XM_001300289.1"/>
</dbReference>
<gene>
    <name evidence="1" type="ORF">TVAG_176420</name>
</gene>
<evidence type="ECO:0000313" key="1">
    <source>
        <dbReference type="EMBL" id="EAX87360.1"/>
    </source>
</evidence>
<dbReference type="VEuPathDB" id="TrichDB:TVAG_176420"/>
<dbReference type="Proteomes" id="UP000001542">
    <property type="component" value="Unassembled WGS sequence"/>
</dbReference>